<evidence type="ECO:0000256" key="1">
    <source>
        <dbReference type="SAM" id="MobiDB-lite"/>
    </source>
</evidence>
<accession>A0AAN7BN54</accession>
<name>A0AAN7BN54_9PEZI</name>
<gene>
    <name evidence="2" type="ORF">QBC38DRAFT_480428</name>
</gene>
<sequence length="294" mass="33034">MPTTTTITTPTNPPSYTTTSLTLSPSRSFTPTISLRLLTPGIPFISPPFLPPPPTPIPIFSLYSSSDPPLYISHRPSRSSGSHYLTSSSSSSQKILSTTTYKFGPSRPPQIRLYSPTTTTTASSYFSSQQEESEADSFPITSTSLFSRTQTFKTHLGTFQWRYASRVERKQLSTPSSSSSLLLLERVTNIYDTPSSTKPEQITTTIGKFIRNEQTRTEEKSTKHSAGNGGILLLDLTKLDDHYDYDDDINHHHYDDDEKEREKSSPEKEKEIMTIMAVTTCLVMLKKEIDRRRT</sequence>
<organism evidence="2 3">
    <name type="scientific">Podospora fimiseda</name>
    <dbReference type="NCBI Taxonomy" id="252190"/>
    <lineage>
        <taxon>Eukaryota</taxon>
        <taxon>Fungi</taxon>
        <taxon>Dikarya</taxon>
        <taxon>Ascomycota</taxon>
        <taxon>Pezizomycotina</taxon>
        <taxon>Sordariomycetes</taxon>
        <taxon>Sordariomycetidae</taxon>
        <taxon>Sordariales</taxon>
        <taxon>Podosporaceae</taxon>
        <taxon>Podospora</taxon>
    </lineage>
</organism>
<dbReference type="EMBL" id="MU865347">
    <property type="protein sequence ID" value="KAK4226455.1"/>
    <property type="molecule type" value="Genomic_DNA"/>
</dbReference>
<reference evidence="2" key="1">
    <citation type="journal article" date="2023" name="Mol. Phylogenet. Evol.">
        <title>Genome-scale phylogeny and comparative genomics of the fungal order Sordariales.</title>
        <authorList>
            <person name="Hensen N."/>
            <person name="Bonometti L."/>
            <person name="Westerberg I."/>
            <person name="Brannstrom I.O."/>
            <person name="Guillou S."/>
            <person name="Cros-Aarteil S."/>
            <person name="Calhoun S."/>
            <person name="Haridas S."/>
            <person name="Kuo A."/>
            <person name="Mondo S."/>
            <person name="Pangilinan J."/>
            <person name="Riley R."/>
            <person name="LaButti K."/>
            <person name="Andreopoulos B."/>
            <person name="Lipzen A."/>
            <person name="Chen C."/>
            <person name="Yan M."/>
            <person name="Daum C."/>
            <person name="Ng V."/>
            <person name="Clum A."/>
            <person name="Steindorff A."/>
            <person name="Ohm R.A."/>
            <person name="Martin F."/>
            <person name="Silar P."/>
            <person name="Natvig D.O."/>
            <person name="Lalanne C."/>
            <person name="Gautier V."/>
            <person name="Ament-Velasquez S.L."/>
            <person name="Kruys A."/>
            <person name="Hutchinson M.I."/>
            <person name="Powell A.J."/>
            <person name="Barry K."/>
            <person name="Miller A.N."/>
            <person name="Grigoriev I.V."/>
            <person name="Debuchy R."/>
            <person name="Gladieux P."/>
            <person name="Hiltunen Thoren M."/>
            <person name="Johannesson H."/>
        </authorList>
    </citation>
    <scope>NUCLEOTIDE SEQUENCE</scope>
    <source>
        <strain evidence="2">CBS 990.96</strain>
    </source>
</reference>
<keyword evidence="3" id="KW-1185">Reference proteome</keyword>
<proteinExistence type="predicted"/>
<feature type="region of interest" description="Disordered" evidence="1">
    <location>
        <begin position="1"/>
        <end position="23"/>
    </location>
</feature>
<feature type="region of interest" description="Disordered" evidence="1">
    <location>
        <begin position="251"/>
        <end position="270"/>
    </location>
</feature>
<protein>
    <submittedName>
        <fullName evidence="2">Uncharacterized protein</fullName>
    </submittedName>
</protein>
<dbReference type="Proteomes" id="UP001301958">
    <property type="component" value="Unassembled WGS sequence"/>
</dbReference>
<evidence type="ECO:0000313" key="2">
    <source>
        <dbReference type="EMBL" id="KAK4226455.1"/>
    </source>
</evidence>
<reference evidence="2" key="2">
    <citation type="submission" date="2023-05" db="EMBL/GenBank/DDBJ databases">
        <authorList>
            <consortium name="Lawrence Berkeley National Laboratory"/>
            <person name="Steindorff A."/>
            <person name="Hensen N."/>
            <person name="Bonometti L."/>
            <person name="Westerberg I."/>
            <person name="Brannstrom I.O."/>
            <person name="Guillou S."/>
            <person name="Cros-Aarteil S."/>
            <person name="Calhoun S."/>
            <person name="Haridas S."/>
            <person name="Kuo A."/>
            <person name="Mondo S."/>
            <person name="Pangilinan J."/>
            <person name="Riley R."/>
            <person name="Labutti K."/>
            <person name="Andreopoulos B."/>
            <person name="Lipzen A."/>
            <person name="Chen C."/>
            <person name="Yanf M."/>
            <person name="Daum C."/>
            <person name="Ng V."/>
            <person name="Clum A."/>
            <person name="Ohm R."/>
            <person name="Martin F."/>
            <person name="Silar P."/>
            <person name="Natvig D."/>
            <person name="Lalanne C."/>
            <person name="Gautier V."/>
            <person name="Ament-Velasquez S.L."/>
            <person name="Kruys A."/>
            <person name="Hutchinson M.I."/>
            <person name="Powell A.J."/>
            <person name="Barry K."/>
            <person name="Miller A.N."/>
            <person name="Grigoriev I.V."/>
            <person name="Debuchy R."/>
            <person name="Gladieux P."/>
            <person name="Thoren M.H."/>
            <person name="Johannesson H."/>
        </authorList>
    </citation>
    <scope>NUCLEOTIDE SEQUENCE</scope>
    <source>
        <strain evidence="2">CBS 990.96</strain>
    </source>
</reference>
<dbReference type="AlphaFoldDB" id="A0AAN7BN54"/>
<comment type="caution">
    <text evidence="2">The sequence shown here is derived from an EMBL/GenBank/DDBJ whole genome shotgun (WGS) entry which is preliminary data.</text>
</comment>
<evidence type="ECO:0000313" key="3">
    <source>
        <dbReference type="Proteomes" id="UP001301958"/>
    </source>
</evidence>